<gene>
    <name evidence="4" type="ORF">EHS24_002639</name>
</gene>
<dbReference type="SMART" id="SM00401">
    <property type="entry name" value="ZnF_GATA"/>
    <property type="match status" value="1"/>
</dbReference>
<evidence type="ECO:0000256" key="1">
    <source>
        <dbReference type="PROSITE-ProRule" id="PRU00094"/>
    </source>
</evidence>
<feature type="region of interest" description="Disordered" evidence="2">
    <location>
        <begin position="493"/>
        <end position="544"/>
    </location>
</feature>
<keyword evidence="1" id="KW-0862">Zinc</keyword>
<dbReference type="GO" id="GO:0008270">
    <property type="term" value="F:zinc ion binding"/>
    <property type="evidence" value="ECO:0007669"/>
    <property type="project" value="UniProtKB-KW"/>
</dbReference>
<evidence type="ECO:0000259" key="3">
    <source>
        <dbReference type="PROSITE" id="PS50114"/>
    </source>
</evidence>
<dbReference type="InterPro" id="IPR013088">
    <property type="entry name" value="Znf_NHR/GATA"/>
</dbReference>
<feature type="domain" description="GATA-type" evidence="3">
    <location>
        <begin position="410"/>
        <end position="436"/>
    </location>
</feature>
<dbReference type="SUPFAM" id="SSF57716">
    <property type="entry name" value="Glucocorticoid receptor-like (DNA-binding domain)"/>
    <property type="match status" value="1"/>
</dbReference>
<dbReference type="Proteomes" id="UP000279236">
    <property type="component" value="Unassembled WGS sequence"/>
</dbReference>
<keyword evidence="1" id="KW-0479">Metal-binding</keyword>
<evidence type="ECO:0000313" key="5">
    <source>
        <dbReference type="Proteomes" id="UP000279236"/>
    </source>
</evidence>
<dbReference type="CDD" id="cd00202">
    <property type="entry name" value="ZnF_GATA"/>
    <property type="match status" value="1"/>
</dbReference>
<proteinExistence type="predicted"/>
<keyword evidence="5" id="KW-1185">Reference proteome</keyword>
<comment type="caution">
    <text evidence="4">The sequence shown here is derived from an EMBL/GenBank/DDBJ whole genome shotgun (WGS) entry which is preliminary data.</text>
</comment>
<name>A0A427XH07_9TREE</name>
<dbReference type="InterPro" id="IPR000679">
    <property type="entry name" value="Znf_GATA"/>
</dbReference>
<evidence type="ECO:0000313" key="4">
    <source>
        <dbReference type="EMBL" id="RSH78180.1"/>
    </source>
</evidence>
<accession>A0A427XH07</accession>
<keyword evidence="1" id="KW-0863">Zinc-finger</keyword>
<protein>
    <recommendedName>
        <fullName evidence="3">GATA-type domain-containing protein</fullName>
    </recommendedName>
</protein>
<dbReference type="EMBL" id="RSCE01000013">
    <property type="protein sequence ID" value="RSH78180.1"/>
    <property type="molecule type" value="Genomic_DNA"/>
</dbReference>
<dbReference type="RefSeq" id="XP_028473327.1">
    <property type="nucleotide sequence ID" value="XM_028618371.1"/>
</dbReference>
<feature type="region of interest" description="Disordered" evidence="2">
    <location>
        <begin position="457"/>
        <end position="477"/>
    </location>
</feature>
<dbReference type="GeneID" id="39587182"/>
<evidence type="ECO:0000256" key="2">
    <source>
        <dbReference type="SAM" id="MobiDB-lite"/>
    </source>
</evidence>
<dbReference type="Gene3D" id="3.30.50.10">
    <property type="entry name" value="Erythroid Transcription Factor GATA-1, subunit A"/>
    <property type="match status" value="1"/>
</dbReference>
<organism evidence="4 5">
    <name type="scientific">Apiotrichum porosum</name>
    <dbReference type="NCBI Taxonomy" id="105984"/>
    <lineage>
        <taxon>Eukaryota</taxon>
        <taxon>Fungi</taxon>
        <taxon>Dikarya</taxon>
        <taxon>Basidiomycota</taxon>
        <taxon>Agaricomycotina</taxon>
        <taxon>Tremellomycetes</taxon>
        <taxon>Trichosporonales</taxon>
        <taxon>Trichosporonaceae</taxon>
        <taxon>Apiotrichum</taxon>
    </lineage>
</organism>
<dbReference type="GO" id="GO:0006355">
    <property type="term" value="P:regulation of DNA-templated transcription"/>
    <property type="evidence" value="ECO:0007669"/>
    <property type="project" value="InterPro"/>
</dbReference>
<dbReference type="PROSITE" id="PS50114">
    <property type="entry name" value="GATA_ZN_FINGER_2"/>
    <property type="match status" value="1"/>
</dbReference>
<dbReference type="Pfam" id="PF00320">
    <property type="entry name" value="GATA"/>
    <property type="match status" value="1"/>
</dbReference>
<sequence length="544" mass="58602">MDLIITSNCASPMTTDSNPLPTPPDGNHNELPIREAFVSSVVRSLEESKAGGGLQLCFDQLLDPQLQDETAIAVIPATPTVIPPSTPGCVGLGLNIPFLSKNDIVAGDLLHTPPNKYKPLFRTSPRAYTNLLPDGLAEAEGASSSNTGLAFNPSAFTAAYSNMGDMGSSLNPGLAYRGPHPDQLDLVLPPLNPGQASTVASYLSTPPPPRHLDAFPSPALLLYTNNNITSKLQNTIAPRLINCQAYERINAQLMTPDDSVNNDPSPWSSPVNLPGSIDYHSGVARWDEYSDEEDQPMLGHYTSPMSVAGGIPDEGRHVMQHAPSYAHHEPRQYVPKAPVAAKPRAKPVPSSMGMNTTFVVPEDENEPFYAVAGACVGKWRFIDHADPPPTDYDIRICADCRTDQPGGNTWRRSMDDKHILCNKCGIYQRTHHRQRPPKSNDHRACFTLAELAVREPGQVTKGKNAAPSKAGNNRKPSVVPIFGAVQPVGALWNSHGSGSGSGSGRGLLPSPNIGSGPNRHRRPSSRAEPYGRKKSRDDDGDWTP</sequence>
<reference evidence="4 5" key="1">
    <citation type="submission" date="2018-11" db="EMBL/GenBank/DDBJ databases">
        <title>Genome sequence of Apiotrichum porosum DSM 27194.</title>
        <authorList>
            <person name="Aliyu H."/>
            <person name="Gorte O."/>
            <person name="Ochsenreither K."/>
        </authorList>
    </citation>
    <scope>NUCLEOTIDE SEQUENCE [LARGE SCALE GENOMIC DNA]</scope>
    <source>
        <strain evidence="4 5">DSM 27194</strain>
    </source>
</reference>
<dbReference type="GO" id="GO:0043565">
    <property type="term" value="F:sequence-specific DNA binding"/>
    <property type="evidence" value="ECO:0007669"/>
    <property type="project" value="InterPro"/>
</dbReference>
<dbReference type="AlphaFoldDB" id="A0A427XH07"/>
<dbReference type="OrthoDB" id="515401at2759"/>